<sequence length="198" mass="22134">MLPINIHTYVHDTVQETNDKQLEYLFFSVFTPELSEITGREVTVTFHRNVPGITDFSYAHYSDCYSNLCAFEEAISADLQTAFAACKANSPRPAKLTDIDLLLIDGYLVKSLKVEGIALPEANIACATTFGRVVVAHEVGHCLGATHEDAALYRDTEFNDPNHCATFMATQRPEWTCALFGYSAENRYNIHNYLKDAP</sequence>
<name>A0AAX2HD73_9PSED</name>
<organism evidence="1 2">
    <name type="scientific">Pseudomonas lundensis</name>
    <dbReference type="NCBI Taxonomy" id="86185"/>
    <lineage>
        <taxon>Bacteria</taxon>
        <taxon>Pseudomonadati</taxon>
        <taxon>Pseudomonadota</taxon>
        <taxon>Gammaproteobacteria</taxon>
        <taxon>Pseudomonadales</taxon>
        <taxon>Pseudomonadaceae</taxon>
        <taxon>Pseudomonas</taxon>
    </lineage>
</organism>
<proteinExistence type="predicted"/>
<dbReference type="Proteomes" id="UP000219564">
    <property type="component" value="Unassembled WGS sequence"/>
</dbReference>
<evidence type="ECO:0000313" key="2">
    <source>
        <dbReference type="Proteomes" id="UP000219564"/>
    </source>
</evidence>
<dbReference type="EMBL" id="OBKZ01000052">
    <property type="protein sequence ID" value="SOB54896.1"/>
    <property type="molecule type" value="Genomic_DNA"/>
</dbReference>
<dbReference type="AlphaFoldDB" id="A0AAX2HD73"/>
<dbReference type="SUPFAM" id="SSF55486">
    <property type="entry name" value="Metalloproteases ('zincins'), catalytic domain"/>
    <property type="match status" value="2"/>
</dbReference>
<dbReference type="RefSeq" id="WP_143520738.1">
    <property type="nucleotide sequence ID" value="NZ_JAAQXX010000025.1"/>
</dbReference>
<reference evidence="1 2" key="1">
    <citation type="submission" date="2017-08" db="EMBL/GenBank/DDBJ databases">
        <authorList>
            <person name="Chaillou S."/>
        </authorList>
    </citation>
    <scope>NUCLEOTIDE SEQUENCE [LARGE SCALE GENOMIC DNA]</scope>
    <source>
        <strain evidence="1 2">MFPA15A1205</strain>
    </source>
</reference>
<evidence type="ECO:0000313" key="1">
    <source>
        <dbReference type="EMBL" id="SOB54896.1"/>
    </source>
</evidence>
<protein>
    <submittedName>
        <fullName evidence="1">Uncharacterized protein</fullName>
    </submittedName>
</protein>
<comment type="caution">
    <text evidence="1">The sequence shown here is derived from an EMBL/GenBank/DDBJ whole genome shotgun (WGS) entry which is preliminary data.</text>
</comment>
<accession>A0AAX2HD73</accession>
<gene>
    <name evidence="1" type="ORF">PLUA15_560027</name>
</gene>